<dbReference type="Proteomes" id="UP000838756">
    <property type="component" value="Unassembled WGS sequence"/>
</dbReference>
<dbReference type="AlphaFoldDB" id="A0A8S4R4A8"/>
<comment type="caution">
    <text evidence="2">The sequence shown here is derived from an EMBL/GenBank/DDBJ whole genome shotgun (WGS) entry which is preliminary data.</text>
</comment>
<feature type="compositionally biased region" description="Low complexity" evidence="1">
    <location>
        <begin position="653"/>
        <end position="683"/>
    </location>
</feature>
<feature type="region of interest" description="Disordered" evidence="1">
    <location>
        <begin position="1053"/>
        <end position="1132"/>
    </location>
</feature>
<feature type="compositionally biased region" description="Basic and acidic residues" evidence="1">
    <location>
        <begin position="862"/>
        <end position="876"/>
    </location>
</feature>
<protein>
    <submittedName>
        <fullName evidence="2">Jg1949 protein</fullName>
    </submittedName>
</protein>
<name>A0A8S4R4A8_9NEOP</name>
<feature type="region of interest" description="Disordered" evidence="1">
    <location>
        <begin position="576"/>
        <end position="605"/>
    </location>
</feature>
<evidence type="ECO:0000313" key="2">
    <source>
        <dbReference type="EMBL" id="CAH2230446.1"/>
    </source>
</evidence>
<dbReference type="OrthoDB" id="6925743at2759"/>
<reference evidence="2" key="1">
    <citation type="submission" date="2022-03" db="EMBL/GenBank/DDBJ databases">
        <authorList>
            <person name="Lindestad O."/>
        </authorList>
    </citation>
    <scope>NUCLEOTIDE SEQUENCE</scope>
</reference>
<feature type="compositionally biased region" description="Polar residues" evidence="1">
    <location>
        <begin position="877"/>
        <end position="898"/>
    </location>
</feature>
<proteinExistence type="predicted"/>
<feature type="region of interest" description="Disordered" evidence="1">
    <location>
        <begin position="734"/>
        <end position="810"/>
    </location>
</feature>
<feature type="compositionally biased region" description="Acidic residues" evidence="1">
    <location>
        <begin position="1060"/>
        <end position="1084"/>
    </location>
</feature>
<feature type="compositionally biased region" description="Low complexity" evidence="1">
    <location>
        <begin position="755"/>
        <end position="794"/>
    </location>
</feature>
<feature type="compositionally biased region" description="Basic residues" evidence="1">
    <location>
        <begin position="591"/>
        <end position="601"/>
    </location>
</feature>
<feature type="compositionally biased region" description="Polar residues" evidence="1">
    <location>
        <begin position="827"/>
        <end position="843"/>
    </location>
</feature>
<feature type="compositionally biased region" description="Polar residues" evidence="1">
    <location>
        <begin position="797"/>
        <end position="810"/>
    </location>
</feature>
<feature type="compositionally biased region" description="Low complexity" evidence="1">
    <location>
        <begin position="736"/>
        <end position="747"/>
    </location>
</feature>
<evidence type="ECO:0000256" key="1">
    <source>
        <dbReference type="SAM" id="MobiDB-lite"/>
    </source>
</evidence>
<feature type="region of interest" description="Disordered" evidence="1">
    <location>
        <begin position="653"/>
        <end position="720"/>
    </location>
</feature>
<feature type="compositionally biased region" description="Polar residues" evidence="1">
    <location>
        <begin position="935"/>
        <end position="949"/>
    </location>
</feature>
<evidence type="ECO:0000313" key="3">
    <source>
        <dbReference type="Proteomes" id="UP000838756"/>
    </source>
</evidence>
<feature type="region of interest" description="Disordered" evidence="1">
    <location>
        <begin position="517"/>
        <end position="539"/>
    </location>
</feature>
<feature type="region of interest" description="Disordered" evidence="1">
    <location>
        <begin position="934"/>
        <end position="1040"/>
    </location>
</feature>
<keyword evidence="3" id="KW-1185">Reference proteome</keyword>
<sequence>MGWYDDDDCTNNPLLREKRLRKAEEFRLHIISQLVSGVGWTHFSPRCPVKPTHASILRRIYAQNDDFRPMPIPLSDWHHDRREGRAGTLHETFRTESPPAAAAVPAHYWEDALRHSVYLTLVRDKIDQLIAKGEVISPNSKPGGYDSKEIDDHDLWNKVKTAPFERIQQEEPGAYGDVTIMAKGRLLENEDGYRFTEDERSKEKCSEDDCMRDVKAFWSVKRVRQRDMETSPGKHHYELTFSVISQMPKKQRKQYENPIRTFTVKESSPNGELDRPQEYRKFGHGPPPTPRPERAIWFHKNISPAKQTGRKHYFHGLDRIFSSFFSDDEDKDYDSPPPKYKQGPYVTPAPPQYSKIGYAGAPNEQHQHIPYPYRPHPGKHTRPSLQSPPIHPVQHQYLDMGVITASNNMPYAPYSHDHRLETSQTIKTTRPAVLPTPLPHKSQSSEVTNMMSFESIDNTSLAPDTTVIHKNYNKYKTTPAKHNYLPDHVRPPIYNAPPGVFVTMDKKPFKPMPPLKLMHSTKPHRPNRPIDFRPSPQITDVQSTDSFADSAFRPITMNFGDSSAPAKLEVIEIPKKGEQNKIRKPTATGKKPPKKHDKPHRTTTATPDIITAQSTSEEEIETMDWANILGAFTKTTPMVSQTEKMHVKETTTPMTTTKTATTTRPRSTTTTATPQETTTTTTAKPKRTRPPPKYAKPDKIKKHKRLSTPTTSTTTTTVAPENIVKKRISLDLTPQASSAATSAPKSTKSYRESQNKSQTTTSTTTSTTTTTTTTIKPTTTKTTTTTQSPNTTKKLPVSTTQSRSKNRFRQSTLMLKGTSIKHDKWNGLQNNQTVTTPTLTSYNNRRKGSNFHGYVSSTTPRQNDEESEVNHADHSSTTESVVLRKSSSALQTNGNFETVQQYETNSVIPLEHADQESDEDYEDDSKDQSEFIFQPMTTPESSQIISTPYTPTSNKTKCKKKKNNTTTQEPDEISAETFGTTPKFSTVTTPRTPTEEPTTSDILEEFLNFNFNEDDEKDPNQSGADLQEEESSNNESYLKMDDFEEFLDLHLSDKKKLSDEDQYGNDDDDEDGENDDDDDEDDEYENSKIPSIDDDTDFQSDDNGKQETGRYSSNDGANEKRPYTLFELMAMS</sequence>
<accession>A0A8S4R4A8</accession>
<organism evidence="2 3">
    <name type="scientific">Pararge aegeria aegeria</name>
    <dbReference type="NCBI Taxonomy" id="348720"/>
    <lineage>
        <taxon>Eukaryota</taxon>
        <taxon>Metazoa</taxon>
        <taxon>Ecdysozoa</taxon>
        <taxon>Arthropoda</taxon>
        <taxon>Hexapoda</taxon>
        <taxon>Insecta</taxon>
        <taxon>Pterygota</taxon>
        <taxon>Neoptera</taxon>
        <taxon>Endopterygota</taxon>
        <taxon>Lepidoptera</taxon>
        <taxon>Glossata</taxon>
        <taxon>Ditrysia</taxon>
        <taxon>Papilionoidea</taxon>
        <taxon>Nymphalidae</taxon>
        <taxon>Satyrinae</taxon>
        <taxon>Satyrini</taxon>
        <taxon>Parargina</taxon>
        <taxon>Pararge</taxon>
    </lineage>
</organism>
<feature type="region of interest" description="Disordered" evidence="1">
    <location>
        <begin position="824"/>
        <end position="898"/>
    </location>
</feature>
<feature type="compositionally biased region" description="Low complexity" evidence="1">
    <location>
        <begin position="707"/>
        <end position="717"/>
    </location>
</feature>
<dbReference type="EMBL" id="CAKXAJ010024807">
    <property type="protein sequence ID" value="CAH2230446.1"/>
    <property type="molecule type" value="Genomic_DNA"/>
</dbReference>
<feature type="compositionally biased region" description="Low complexity" evidence="1">
    <location>
        <begin position="986"/>
        <end position="999"/>
    </location>
</feature>
<gene>
    <name evidence="2" type="primary">jg1949</name>
    <name evidence="2" type="ORF">PAEG_LOCUS9661</name>
</gene>